<sequence>MAPSVLTVPPSDPASHLPPGPGVGSSQSHIRGVFPPVDQDALFNNVTSNQSSRRKSSATDTSGISTVVYNLKRRSSDDLGSETSAKLLTTTHDSILEWIRSQRMSQIPPEGSSYDKVLTWAQLFIERLHSFDVEIEGFAGDSSLATQLAYGYCYLMLELGKENAAALMTAFGLFYNMSGSLVNLLERSEMFTVSPEIQENLVLALSDLVTLVAHVSTYFHKAISGLETSSVSVNIYTIFSTRIKVFVDRCENVAESMWRHQLMKEGIDGDKVSDVKSIKAWTAPEDHVLDNLAGSASRFAHDREELTCLWIAPYLTRFLKSHQKTLAISGKQGSGKSILSSVILDHLQHPVLGVAYNTLFIPINNRIPAETTPRAIGKAILSQLFHRRIGNIKLLQILTDAYERSQKTSTDKEYDDIVWKALADALAAPLPGAKDLILLVDGIDEASCGEVSLLHRLTTAVKSVSNIRLITLGVEKPSATPSPHSSLVLTEDLLYDDISAVVRRQFDHSESFKSMSDVEQETIISRIANASHGSFLWAKLATKQILQEAKAGNQLKLADALADSKPSVADLVARTLKSRGVGDGAKHILLWLATSQRPLSLKELTTLGTLPVGGSAVLDRTNPDLLVTLKPAQSLVFLDNGLVYLRHGLIRTSIIEVFKKEKLLPGVKDRHEDLTTRLLSYIKSSVTEQHHVSLTSLDIYDTNQLLGQYPLLDFALRYWLDHARNTPVYLDGGDVGVAKSFSEFLSTSSTVPLIQWTLWKHLSPPAFLTNQAMFTNIYRQLLTANHPATLQSIVIQAMLYRRMGLASEALPLLYEATMVAKSLLGTRNTVTMELSSIFIEMTTSKAHINKKDLMEMREKAILLLIECYKVQYGQSSENVVSTLRLLVEHYKMTHQEQKADETTQLISSITTTEINESGGDLHVRLRGRREKATVEGGTSLLLDIEEHDELVEESRSYDIELSLKKAEKFASEGRLELAQHTYVDIWQRSCREYRVHHSDVWEERKMRAVLAYSKFLLSHKRGVEASSILTSVWQDYKKRDILTMTETLTSLLHEMAGVMKKAGLYSESLSILKHCAQYYQATNHTQSSVYQEIQQSIQADSLEIMQMIGSSKVKVTSESSLEELVLDTCKSGTINQSTLAAVFSLIRLYTYQHRWRDATRLIKRVLRTLWPSLLSSGDQDVAAPPAKYSDSCVELANRLAQCYHTRRRLTKEGDLYLRVYRAMRSSRGVDDELRERVTAHLLRFLEGQSETDKLIKIRQEILDDATDHYGADHPTVVKMLRELAELTRPRPIFIEYYQRLIRTLNKDSKTASPETFEPIVLVSNELWNRELLSEALPYYKVLFATFLKNPKLNPKLHDQSFVQEVFNRYTHCLQNVGTEFSVIHKVISDYRDQCKMVYGSTSSITIQATLRLARVCQDSASHELEAIQLYEELLKTDSAKVDHEDISATLDSIYEEKIDVGGPNESGIAASAAQTARVVKVLKQRLATILQTHGWAHEDSLSKLSELVRLRSQQKETELLCNELQDATAGVLGMEASSTQLIAAASTIASGYIAANQVQKATALQHEIYRQVMLKDTTNAGAFRFDLTSRGRESLVFLAQLEYSLRRTSITMTEILSTLTTQYVYFEETRRFMQSKSSSFHDITVATSRLYQCLLTHGQLTAAARVFGDFVNHFIETEGKRVKLTNTSQVNIFLQTVITHFSTHKSRNFIRSIGICANDGVVHLLRAKRYDAACDLAAASFRYISAHDAYRTPVVAKLVLLLGIAIGGRTLSPQPDGPTRKNMLETSGTIVRDVLHVLDDLKVNLEHISLGQLNKMIGLLGEQRDYRTLSWLLTILWNSRESQSSWAQSTALSLGKRYIMARYLVGDSTGALRLAEDIIYNCRRVHGTRHPATLEMSVLLTQLYTSIAQRHQKKNASGQDMANRYYKKSAAVHEYILRVFTDPTYADMEAGLDVCVSVDSASSYGVGDLPEQPAISDGQYSRQHLWYLKLALERLGSWPKDYAEYERLNADVFREYPDDLKGVEGVEKWRLSSYGSGKAESDDDLLDTGFSNWELTSHRDGEQGL</sequence>
<feature type="compositionally biased region" description="Pro residues" evidence="2">
    <location>
        <begin position="10"/>
        <end position="21"/>
    </location>
</feature>
<keyword evidence="1" id="KW-0677">Repeat</keyword>
<dbReference type="Pfam" id="PF24883">
    <property type="entry name" value="NPHP3_N"/>
    <property type="match status" value="1"/>
</dbReference>
<evidence type="ECO:0000313" key="4">
    <source>
        <dbReference type="EMBL" id="SPO01633.1"/>
    </source>
</evidence>
<dbReference type="InterPro" id="IPR056884">
    <property type="entry name" value="NPHP3-like_N"/>
</dbReference>
<gene>
    <name evidence="4" type="ORF">DNG_04307</name>
</gene>
<accession>A0AAE8SUT3</accession>
<comment type="caution">
    <text evidence="4">The sequence shown here is derived from an EMBL/GenBank/DDBJ whole genome shotgun (WGS) entry which is preliminary data.</text>
</comment>
<dbReference type="Gene3D" id="3.40.50.300">
    <property type="entry name" value="P-loop containing nucleotide triphosphate hydrolases"/>
    <property type="match status" value="1"/>
</dbReference>
<proteinExistence type="predicted"/>
<organism evidence="4 5">
    <name type="scientific">Cephalotrichum gorgonifer</name>
    <dbReference type="NCBI Taxonomy" id="2041049"/>
    <lineage>
        <taxon>Eukaryota</taxon>
        <taxon>Fungi</taxon>
        <taxon>Dikarya</taxon>
        <taxon>Ascomycota</taxon>
        <taxon>Pezizomycotina</taxon>
        <taxon>Sordariomycetes</taxon>
        <taxon>Hypocreomycetidae</taxon>
        <taxon>Microascales</taxon>
        <taxon>Microascaceae</taxon>
        <taxon>Cephalotrichum</taxon>
    </lineage>
</organism>
<dbReference type="SUPFAM" id="SSF52540">
    <property type="entry name" value="P-loop containing nucleoside triphosphate hydrolases"/>
    <property type="match status" value="1"/>
</dbReference>
<dbReference type="Proteomes" id="UP001187682">
    <property type="component" value="Unassembled WGS sequence"/>
</dbReference>
<dbReference type="PANTHER" id="PTHR10039:SF9">
    <property type="entry name" value="NACHT DOMAIN PROTEIN (AFU_ORTHOLOGUE AFUA_2G01760)"/>
    <property type="match status" value="1"/>
</dbReference>
<name>A0AAE8SUT3_9PEZI</name>
<dbReference type="PANTHER" id="PTHR10039">
    <property type="entry name" value="AMELOGENIN"/>
    <property type="match status" value="1"/>
</dbReference>
<feature type="region of interest" description="Disordered" evidence="2">
    <location>
        <begin position="1"/>
        <end position="31"/>
    </location>
</feature>
<evidence type="ECO:0000256" key="1">
    <source>
        <dbReference type="ARBA" id="ARBA00022737"/>
    </source>
</evidence>
<evidence type="ECO:0000259" key="3">
    <source>
        <dbReference type="Pfam" id="PF24883"/>
    </source>
</evidence>
<evidence type="ECO:0000256" key="2">
    <source>
        <dbReference type="SAM" id="MobiDB-lite"/>
    </source>
</evidence>
<dbReference type="Gene3D" id="1.25.40.10">
    <property type="entry name" value="Tetratricopeptide repeat domain"/>
    <property type="match status" value="2"/>
</dbReference>
<reference evidence="4" key="1">
    <citation type="submission" date="2018-03" db="EMBL/GenBank/DDBJ databases">
        <authorList>
            <person name="Guldener U."/>
        </authorList>
    </citation>
    <scope>NUCLEOTIDE SEQUENCE</scope>
</reference>
<evidence type="ECO:0000313" key="5">
    <source>
        <dbReference type="Proteomes" id="UP001187682"/>
    </source>
</evidence>
<dbReference type="InterPro" id="IPR011990">
    <property type="entry name" value="TPR-like_helical_dom_sf"/>
</dbReference>
<dbReference type="EMBL" id="ONZQ02000005">
    <property type="protein sequence ID" value="SPO01633.1"/>
    <property type="molecule type" value="Genomic_DNA"/>
</dbReference>
<keyword evidence="5" id="KW-1185">Reference proteome</keyword>
<dbReference type="InterPro" id="IPR027417">
    <property type="entry name" value="P-loop_NTPase"/>
</dbReference>
<protein>
    <submittedName>
        <fullName evidence="4">Related to NACHT domain protein</fullName>
    </submittedName>
</protein>
<feature type="domain" description="Nephrocystin 3-like N-terminal" evidence="3">
    <location>
        <begin position="316"/>
        <end position="469"/>
    </location>
</feature>